<dbReference type="Proteomes" id="UP000199630">
    <property type="component" value="Unassembled WGS sequence"/>
</dbReference>
<keyword evidence="5 14" id="KW-0067">ATP-binding</keyword>
<dbReference type="Gene3D" id="1.10.150.80">
    <property type="entry name" value="HRDC domain"/>
    <property type="match status" value="1"/>
</dbReference>
<evidence type="ECO:0000259" key="13">
    <source>
        <dbReference type="PROSITE" id="PS51194"/>
    </source>
</evidence>
<dbReference type="GO" id="GO:0006310">
    <property type="term" value="P:DNA recombination"/>
    <property type="evidence" value="ECO:0007669"/>
    <property type="project" value="InterPro"/>
</dbReference>
<reference evidence="15" key="1">
    <citation type="submission" date="2016-10" db="EMBL/GenBank/DDBJ databases">
        <authorList>
            <person name="Varghese N."/>
            <person name="Submissions S."/>
        </authorList>
    </citation>
    <scope>NUCLEOTIDE SEQUENCE [LARGE SCALE GENOMIC DNA]</scope>
    <source>
        <strain evidence="15">DSM 26471</strain>
    </source>
</reference>
<sequence length="504" mass="55384">EETREEIVTRLFDGVAPETFLRGFDRPNIHLAFAVKDSPRRQILEFAAARKGQSGIVYCGTRAKTESLAKALGDAGHLALAYHGGMEPDRRREVERRFQQEDELIVTATIAFGMGIDKPDIRWVAHADLPKSVEGYYQEIGRAGRDGAPAETLTLFGPDDIRFRRSQIDESLAPPERRAADHARLNALLGLAEAQRCRRQTLLSYFGEEAAPCGHCDLCDSPPELFDGTTAVRKALSAVLRCDEGFGAGHLIDVLTGKMTDKVRQWNHDQLSVFGIGKDYDKRQWNAIFRQMMGADLLRPNPERHGALFMTEPALPILKGEAEITLRKDTLAKARKGPVAKALVSEEDAPLLSALKAKRRALAEDARVPAYVVFADRTLIEMAENRPQTLDEMARIGGVGAKKLERYGDAFLSVILGAEAPEMHPARRRLASAGGGDLFDRLQGIQLDLARGDCGTLKPLALTPGQLSKIVKMRPRDLAALARLIGDKPAERFGPAMLEAIGAE</sequence>
<dbReference type="Pfam" id="PF00570">
    <property type="entry name" value="HRDC"/>
    <property type="match status" value="1"/>
</dbReference>
<proteinExistence type="inferred from homology"/>
<dbReference type="GO" id="GO:0046872">
    <property type="term" value="F:metal ion binding"/>
    <property type="evidence" value="ECO:0007669"/>
    <property type="project" value="UniProtKB-KW"/>
</dbReference>
<comment type="cofactor">
    <cofactor evidence="1">
        <name>Mg(2+)</name>
        <dbReference type="ChEBI" id="CHEBI:18420"/>
    </cofactor>
</comment>
<feature type="domain" description="HRDC" evidence="12">
    <location>
        <begin position="345"/>
        <end position="425"/>
    </location>
</feature>
<dbReference type="InterPro" id="IPR002121">
    <property type="entry name" value="HRDC_dom"/>
</dbReference>
<evidence type="ECO:0000256" key="7">
    <source>
        <dbReference type="ARBA" id="ARBA00023235"/>
    </source>
</evidence>
<dbReference type="Gene3D" id="1.10.10.10">
    <property type="entry name" value="Winged helix-like DNA-binding domain superfamily/Winged helix DNA-binding domain"/>
    <property type="match status" value="1"/>
</dbReference>
<dbReference type="GO" id="GO:0003677">
    <property type="term" value="F:DNA binding"/>
    <property type="evidence" value="ECO:0007669"/>
    <property type="project" value="UniProtKB-KW"/>
</dbReference>
<dbReference type="GO" id="GO:0009378">
    <property type="term" value="F:four-way junction helicase activity"/>
    <property type="evidence" value="ECO:0007669"/>
    <property type="project" value="TreeGrafter"/>
</dbReference>
<dbReference type="PROSITE" id="PS50967">
    <property type="entry name" value="HRDC"/>
    <property type="match status" value="1"/>
</dbReference>
<dbReference type="PANTHER" id="PTHR13710:SF105">
    <property type="entry name" value="ATP-DEPENDENT DNA HELICASE Q1"/>
    <property type="match status" value="1"/>
</dbReference>
<dbReference type="GO" id="GO:0005737">
    <property type="term" value="C:cytoplasm"/>
    <property type="evidence" value="ECO:0007669"/>
    <property type="project" value="TreeGrafter"/>
</dbReference>
<dbReference type="InterPro" id="IPR032284">
    <property type="entry name" value="RecQ_Zn-bd"/>
</dbReference>
<evidence type="ECO:0000256" key="11">
    <source>
        <dbReference type="ARBA" id="ARBA00044550"/>
    </source>
</evidence>
<dbReference type="Pfam" id="PF00271">
    <property type="entry name" value="Helicase_C"/>
    <property type="match status" value="1"/>
</dbReference>
<keyword evidence="15" id="KW-1185">Reference proteome</keyword>
<dbReference type="GO" id="GO:0006260">
    <property type="term" value="P:DNA replication"/>
    <property type="evidence" value="ECO:0007669"/>
    <property type="project" value="InterPro"/>
</dbReference>
<comment type="catalytic activity">
    <reaction evidence="8">
        <text>Couples ATP hydrolysis with the unwinding of duplex DNA by translocating in the 3'-5' direction.</text>
        <dbReference type="EC" id="5.6.2.4"/>
    </reaction>
</comment>
<evidence type="ECO:0000256" key="10">
    <source>
        <dbReference type="ARBA" id="ARBA00044535"/>
    </source>
</evidence>
<dbReference type="GO" id="GO:0006281">
    <property type="term" value="P:DNA repair"/>
    <property type="evidence" value="ECO:0007669"/>
    <property type="project" value="InterPro"/>
</dbReference>
<evidence type="ECO:0000256" key="6">
    <source>
        <dbReference type="ARBA" id="ARBA00023125"/>
    </source>
</evidence>
<dbReference type="SMART" id="SM00341">
    <property type="entry name" value="HRDC"/>
    <property type="match status" value="1"/>
</dbReference>
<dbReference type="InterPro" id="IPR004589">
    <property type="entry name" value="DNA_helicase_ATP-dep_RecQ"/>
</dbReference>
<dbReference type="GO" id="GO:0043590">
    <property type="term" value="C:bacterial nucleoid"/>
    <property type="evidence" value="ECO:0007669"/>
    <property type="project" value="TreeGrafter"/>
</dbReference>
<accession>A0A1I3YBP3</accession>
<dbReference type="OrthoDB" id="9760034at2"/>
<dbReference type="PANTHER" id="PTHR13710">
    <property type="entry name" value="DNA HELICASE RECQ FAMILY MEMBER"/>
    <property type="match status" value="1"/>
</dbReference>
<gene>
    <name evidence="14" type="ORF">SAMN04487991_4307</name>
</gene>
<dbReference type="Gene3D" id="3.40.50.300">
    <property type="entry name" value="P-loop containing nucleotide triphosphate hydrolases"/>
    <property type="match status" value="1"/>
</dbReference>
<organism evidence="14 15">
    <name type="scientific">Celeribacter neptunius</name>
    <dbReference type="NCBI Taxonomy" id="588602"/>
    <lineage>
        <taxon>Bacteria</taxon>
        <taxon>Pseudomonadati</taxon>
        <taxon>Pseudomonadota</taxon>
        <taxon>Alphaproteobacteria</taxon>
        <taxon>Rhodobacterales</taxon>
        <taxon>Roseobacteraceae</taxon>
        <taxon>Celeribacter</taxon>
    </lineage>
</organism>
<dbReference type="InterPro" id="IPR010997">
    <property type="entry name" value="HRDC-like_sf"/>
</dbReference>
<evidence type="ECO:0000259" key="12">
    <source>
        <dbReference type="PROSITE" id="PS50967"/>
    </source>
</evidence>
<dbReference type="GO" id="GO:0043138">
    <property type="term" value="F:3'-5' DNA helicase activity"/>
    <property type="evidence" value="ECO:0007669"/>
    <property type="project" value="UniProtKB-EC"/>
</dbReference>
<dbReference type="InterPro" id="IPR044876">
    <property type="entry name" value="HRDC_dom_sf"/>
</dbReference>
<dbReference type="InterPro" id="IPR027417">
    <property type="entry name" value="P-loop_NTPase"/>
</dbReference>
<dbReference type="RefSeq" id="WP_090063401.1">
    <property type="nucleotide sequence ID" value="NZ_FORH01000016.1"/>
</dbReference>
<dbReference type="GO" id="GO:0030894">
    <property type="term" value="C:replisome"/>
    <property type="evidence" value="ECO:0007669"/>
    <property type="project" value="TreeGrafter"/>
</dbReference>
<evidence type="ECO:0000256" key="2">
    <source>
        <dbReference type="ARBA" id="ARBA00005446"/>
    </source>
</evidence>
<dbReference type="SUPFAM" id="SSF52540">
    <property type="entry name" value="P-loop containing nucleoside triphosphate hydrolases"/>
    <property type="match status" value="1"/>
</dbReference>
<dbReference type="SMART" id="SM00490">
    <property type="entry name" value="HELICc"/>
    <property type="match status" value="1"/>
</dbReference>
<dbReference type="EMBL" id="FORH01000016">
    <property type="protein sequence ID" value="SFK29160.1"/>
    <property type="molecule type" value="Genomic_DNA"/>
</dbReference>
<keyword evidence="5 14" id="KW-0547">Nucleotide-binding</keyword>
<keyword evidence="4" id="KW-0378">Hydrolase</keyword>
<dbReference type="CDD" id="cd18794">
    <property type="entry name" value="SF2_C_RecQ"/>
    <property type="match status" value="1"/>
</dbReference>
<name>A0A1I3YBP3_9RHOB</name>
<keyword evidence="3" id="KW-0479">Metal-binding</keyword>
<dbReference type="InterPro" id="IPR018982">
    <property type="entry name" value="RQC_domain"/>
</dbReference>
<dbReference type="InterPro" id="IPR036388">
    <property type="entry name" value="WH-like_DNA-bd_sf"/>
</dbReference>
<evidence type="ECO:0000313" key="14">
    <source>
        <dbReference type="EMBL" id="SFK29160.1"/>
    </source>
</evidence>
<feature type="non-terminal residue" evidence="14">
    <location>
        <position position="1"/>
    </location>
</feature>
<protein>
    <recommendedName>
        <fullName evidence="10">ATP-dependent DNA helicase RecQ</fullName>
        <ecNumber evidence="9">5.6.2.4</ecNumber>
    </recommendedName>
    <alternativeName>
        <fullName evidence="11">DNA 3'-5' helicase RecQ</fullName>
    </alternativeName>
</protein>
<dbReference type="SMART" id="SM00956">
    <property type="entry name" value="RQC"/>
    <property type="match status" value="1"/>
</dbReference>
<evidence type="ECO:0000256" key="1">
    <source>
        <dbReference type="ARBA" id="ARBA00001946"/>
    </source>
</evidence>
<dbReference type="Pfam" id="PF16124">
    <property type="entry name" value="RecQ_Zn_bind"/>
    <property type="match status" value="1"/>
</dbReference>
<evidence type="ECO:0000256" key="8">
    <source>
        <dbReference type="ARBA" id="ARBA00034617"/>
    </source>
</evidence>
<dbReference type="AlphaFoldDB" id="A0A1I3YBP3"/>
<evidence type="ECO:0000256" key="9">
    <source>
        <dbReference type="ARBA" id="ARBA00034808"/>
    </source>
</evidence>
<dbReference type="PROSITE" id="PS51194">
    <property type="entry name" value="HELICASE_CTER"/>
    <property type="match status" value="1"/>
</dbReference>
<feature type="domain" description="Helicase C-terminal" evidence="13">
    <location>
        <begin position="39"/>
        <end position="189"/>
    </location>
</feature>
<dbReference type="NCBIfam" id="TIGR00614">
    <property type="entry name" value="recQ_fam"/>
    <property type="match status" value="1"/>
</dbReference>
<evidence type="ECO:0000256" key="4">
    <source>
        <dbReference type="ARBA" id="ARBA00022801"/>
    </source>
</evidence>
<dbReference type="EC" id="5.6.2.4" evidence="9"/>
<evidence type="ECO:0000313" key="15">
    <source>
        <dbReference type="Proteomes" id="UP000199630"/>
    </source>
</evidence>
<keyword evidence="6" id="KW-0238">DNA-binding</keyword>
<evidence type="ECO:0000256" key="3">
    <source>
        <dbReference type="ARBA" id="ARBA00022723"/>
    </source>
</evidence>
<dbReference type="GO" id="GO:0016787">
    <property type="term" value="F:hydrolase activity"/>
    <property type="evidence" value="ECO:0007669"/>
    <property type="project" value="UniProtKB-KW"/>
</dbReference>
<dbReference type="Pfam" id="PF09382">
    <property type="entry name" value="RQC"/>
    <property type="match status" value="1"/>
</dbReference>
<dbReference type="InterPro" id="IPR001650">
    <property type="entry name" value="Helicase_C-like"/>
</dbReference>
<dbReference type="STRING" id="588602.SAMN04487991_4307"/>
<keyword evidence="7" id="KW-0413">Isomerase</keyword>
<keyword evidence="5 14" id="KW-0347">Helicase</keyword>
<evidence type="ECO:0000256" key="5">
    <source>
        <dbReference type="ARBA" id="ARBA00022806"/>
    </source>
</evidence>
<dbReference type="GO" id="GO:0000166">
    <property type="term" value="F:nucleotide binding"/>
    <property type="evidence" value="ECO:0007669"/>
    <property type="project" value="InterPro"/>
</dbReference>
<dbReference type="SUPFAM" id="SSF47819">
    <property type="entry name" value="HRDC-like"/>
    <property type="match status" value="1"/>
</dbReference>
<comment type="similarity">
    <text evidence="2">Belongs to the helicase family. RecQ subfamily.</text>
</comment>